<keyword evidence="3" id="KW-1185">Reference proteome</keyword>
<keyword evidence="1" id="KW-1133">Transmembrane helix</keyword>
<gene>
    <name evidence="2" type="ORF">DES38_103233</name>
</gene>
<comment type="caution">
    <text evidence="2">The sequence shown here is derived from an EMBL/GenBank/DDBJ whole genome shotgun (WGS) entry which is preliminary data.</text>
</comment>
<dbReference type="AlphaFoldDB" id="A0A2V3WDV9"/>
<evidence type="ECO:0000313" key="3">
    <source>
        <dbReference type="Proteomes" id="UP000247922"/>
    </source>
</evidence>
<keyword evidence="1" id="KW-0472">Membrane</keyword>
<sequence>MCCLVGEKARVFITLIYYYVVLALYFWLGILKGLLLYGVTPSFVALLHTHQAMRRTEELDETYIKKTFWLFYKQYDHAKVQSFILSVSSLLLLAMFTYSLFQGWSIVFVLVIIYFLLLLFGAASYMFYYLTSKQAIEKSAFAIGFVQMVREIKITLPLLVSIVVLLGIAYYNLFLFIVVAPTIYAAVVNGLMSRRTKE</sequence>
<dbReference type="Pfam" id="PF04854">
    <property type="entry name" value="DUF624"/>
    <property type="match status" value="1"/>
</dbReference>
<feature type="transmembrane region" description="Helical" evidence="1">
    <location>
        <begin position="16"/>
        <end position="47"/>
    </location>
</feature>
<organism evidence="2 3">
    <name type="scientific">Streptohalobacillus salinus</name>
    <dbReference type="NCBI Taxonomy" id="621096"/>
    <lineage>
        <taxon>Bacteria</taxon>
        <taxon>Bacillati</taxon>
        <taxon>Bacillota</taxon>
        <taxon>Bacilli</taxon>
        <taxon>Bacillales</taxon>
        <taxon>Bacillaceae</taxon>
        <taxon>Streptohalobacillus</taxon>
    </lineage>
</organism>
<keyword evidence="1" id="KW-0812">Transmembrane</keyword>
<dbReference type="InterPro" id="IPR006938">
    <property type="entry name" value="DUF624"/>
</dbReference>
<accession>A0A2V3WDV9</accession>
<evidence type="ECO:0000313" key="2">
    <source>
        <dbReference type="EMBL" id="PXW92214.1"/>
    </source>
</evidence>
<dbReference type="OrthoDB" id="2973725at2"/>
<proteinExistence type="predicted"/>
<name>A0A2V3WDV9_9BACI</name>
<evidence type="ECO:0000256" key="1">
    <source>
        <dbReference type="SAM" id="Phobius"/>
    </source>
</evidence>
<feature type="transmembrane region" description="Helical" evidence="1">
    <location>
        <begin position="83"/>
        <end position="101"/>
    </location>
</feature>
<feature type="transmembrane region" description="Helical" evidence="1">
    <location>
        <begin position="107"/>
        <end position="130"/>
    </location>
</feature>
<protein>
    <submittedName>
        <fullName evidence="2">Putative membrane protein YesL</fullName>
    </submittedName>
</protein>
<dbReference type="Proteomes" id="UP000247922">
    <property type="component" value="Unassembled WGS sequence"/>
</dbReference>
<dbReference type="EMBL" id="QJJR01000003">
    <property type="protein sequence ID" value="PXW92214.1"/>
    <property type="molecule type" value="Genomic_DNA"/>
</dbReference>
<reference evidence="2 3" key="1">
    <citation type="submission" date="2018-05" db="EMBL/GenBank/DDBJ databases">
        <title>Genomic Encyclopedia of Type Strains, Phase IV (KMG-IV): sequencing the most valuable type-strain genomes for metagenomic binning, comparative biology and taxonomic classification.</title>
        <authorList>
            <person name="Goeker M."/>
        </authorList>
    </citation>
    <scope>NUCLEOTIDE SEQUENCE [LARGE SCALE GENOMIC DNA]</scope>
    <source>
        <strain evidence="2 3">DSM 22440</strain>
    </source>
</reference>